<gene>
    <name evidence="1" type="ORF">GLOINDRAFT_96495</name>
</gene>
<dbReference type="AlphaFoldDB" id="U9U0L3"/>
<organism evidence="1">
    <name type="scientific">Rhizophagus irregularis (strain DAOM 181602 / DAOM 197198 / MUCL 43194)</name>
    <name type="common">Arbuscular mycorrhizal fungus</name>
    <name type="synonym">Glomus intraradices</name>
    <dbReference type="NCBI Taxonomy" id="747089"/>
    <lineage>
        <taxon>Eukaryota</taxon>
        <taxon>Fungi</taxon>
        <taxon>Fungi incertae sedis</taxon>
        <taxon>Mucoromycota</taxon>
        <taxon>Glomeromycotina</taxon>
        <taxon>Glomeromycetes</taxon>
        <taxon>Glomerales</taxon>
        <taxon>Glomeraceae</taxon>
        <taxon>Rhizophagus</taxon>
    </lineage>
</organism>
<proteinExistence type="predicted"/>
<sequence>MLIIHIIAGNHCWKSLLEVAAGSRFWKVLINYQVKILSSKIGKFFITMPRKIFVALFRNPLHVNKEPNNGMCSYDLSSQDRRYNPYIRISKLIEIYLPQTGDLGIFGYITTPTLKPDY</sequence>
<accession>U9U0L3</accession>
<protein>
    <submittedName>
        <fullName evidence="1">Uncharacterized protein</fullName>
    </submittedName>
</protein>
<evidence type="ECO:0000313" key="1">
    <source>
        <dbReference type="EMBL" id="ESA12123.1"/>
    </source>
</evidence>
<dbReference type="HOGENOM" id="CLU_2074371_0_0_1"/>
<reference evidence="1" key="1">
    <citation type="submission" date="2013-07" db="EMBL/GenBank/DDBJ databases">
        <title>The genome of an arbuscular mycorrhizal fungus provides insights into the evolution of the oldest plant symbiosis.</title>
        <authorList>
            <consortium name="DOE Joint Genome Institute"/>
            <person name="Tisserant E."/>
            <person name="Malbreil M."/>
            <person name="Kuo A."/>
            <person name="Kohler A."/>
            <person name="Symeonidi A."/>
            <person name="Balestrini R."/>
            <person name="Charron P."/>
            <person name="Duensing N."/>
            <person name="Frei-dit-Frey N."/>
            <person name="Gianinazzi-Pearson V."/>
            <person name="Gilbert B."/>
            <person name="Handa Y."/>
            <person name="Hijri M."/>
            <person name="Kaul R."/>
            <person name="Kawaguchi M."/>
            <person name="Krajinski F."/>
            <person name="Lammers P."/>
            <person name="Lapierre D."/>
            <person name="Masclaux F.G."/>
            <person name="Murat C."/>
            <person name="Morin E."/>
            <person name="Ndikumana S."/>
            <person name="Pagni M."/>
            <person name="Petitpierre D."/>
            <person name="Requena N."/>
            <person name="Rosikiewicz P."/>
            <person name="Riley R."/>
            <person name="Saito K."/>
            <person name="San Clemente H."/>
            <person name="Shapiro H."/>
            <person name="van Tuinen D."/>
            <person name="Becard G."/>
            <person name="Bonfante P."/>
            <person name="Paszkowski U."/>
            <person name="Shachar-Hill Y."/>
            <person name="Young J.P."/>
            <person name="Sanders I.R."/>
            <person name="Henrissat B."/>
            <person name="Rensing S.A."/>
            <person name="Grigoriev I.V."/>
            <person name="Corradi N."/>
            <person name="Roux C."/>
            <person name="Martin F."/>
        </authorList>
    </citation>
    <scope>NUCLEOTIDE SEQUENCE</scope>
    <source>
        <strain evidence="1">DAOM 197198</strain>
    </source>
</reference>
<dbReference type="EMBL" id="KI285252">
    <property type="protein sequence ID" value="ESA12123.1"/>
    <property type="molecule type" value="Genomic_DNA"/>
</dbReference>
<name>U9U0L3_RHIID</name>